<evidence type="ECO:0000256" key="7">
    <source>
        <dbReference type="ARBA" id="ARBA00022741"/>
    </source>
</evidence>
<evidence type="ECO:0000256" key="13">
    <source>
        <dbReference type="ARBA" id="ARBA00046681"/>
    </source>
</evidence>
<evidence type="ECO:0000256" key="12">
    <source>
        <dbReference type="ARBA" id="ARBA00045490"/>
    </source>
</evidence>
<dbReference type="Gene3D" id="3.40.50.10440">
    <property type="entry name" value="Dihydroxyacetone kinase, domain 1"/>
    <property type="match status" value="1"/>
</dbReference>
<reference evidence="22" key="1">
    <citation type="submission" date="2015-02" db="EMBL/GenBank/DDBJ databases">
        <title>Genome sequencing for Strongylocentrotus purpuratus.</title>
        <authorList>
            <person name="Murali S."/>
            <person name="Liu Y."/>
            <person name="Vee V."/>
            <person name="English A."/>
            <person name="Wang M."/>
            <person name="Skinner E."/>
            <person name="Han Y."/>
            <person name="Muzny D.M."/>
            <person name="Worley K.C."/>
            <person name="Gibbs R.A."/>
        </authorList>
    </citation>
    <scope>NUCLEOTIDE SEQUENCE</scope>
</reference>
<evidence type="ECO:0000259" key="19">
    <source>
        <dbReference type="PROSITE" id="PS51480"/>
    </source>
</evidence>
<dbReference type="OrthoDB" id="1724672at2759"/>
<dbReference type="Proteomes" id="UP000007110">
    <property type="component" value="Unassembled WGS sequence"/>
</dbReference>
<dbReference type="InParanoid" id="A0A7M7T572"/>
<dbReference type="PANTHER" id="PTHR28629:SF4">
    <property type="entry name" value="TRIOKINASE_FMN CYCLASE"/>
    <property type="match status" value="1"/>
</dbReference>
<dbReference type="FunFam" id="3.40.50.10440:FF:000001">
    <property type="entry name" value="Dihydroxyacetone kinase, DhaK subunit"/>
    <property type="match status" value="1"/>
</dbReference>
<dbReference type="FunFam" id="1.25.40.340:FF:000002">
    <property type="entry name" value="Dihydroxyacetone kinase, L subunit"/>
    <property type="match status" value="1"/>
</dbReference>
<dbReference type="Gene3D" id="1.25.40.340">
    <property type="match status" value="1"/>
</dbReference>
<keyword evidence="8" id="KW-0418">Kinase</keyword>
<dbReference type="EnsemblMetazoa" id="XM_030998841">
    <property type="protein sequence ID" value="XP_030854701"/>
    <property type="gene ID" value="LOC575781"/>
</dbReference>
<evidence type="ECO:0000256" key="15">
    <source>
        <dbReference type="ARBA" id="ARBA00048526"/>
    </source>
</evidence>
<evidence type="ECO:0000259" key="20">
    <source>
        <dbReference type="PROSITE" id="PS51481"/>
    </source>
</evidence>
<dbReference type="EC" id="2.7.1.28" evidence="3"/>
<evidence type="ECO:0000256" key="8">
    <source>
        <dbReference type="ARBA" id="ARBA00022777"/>
    </source>
</evidence>
<keyword evidence="9" id="KW-0067">ATP-binding</keyword>
<evidence type="ECO:0000256" key="11">
    <source>
        <dbReference type="ARBA" id="ARBA00032426"/>
    </source>
</evidence>
<dbReference type="RefSeq" id="XP_030854701.1">
    <property type="nucleotide sequence ID" value="XM_030998841.1"/>
</dbReference>
<evidence type="ECO:0000256" key="6">
    <source>
        <dbReference type="ARBA" id="ARBA00022679"/>
    </source>
</evidence>
<evidence type="ECO:0000256" key="5">
    <source>
        <dbReference type="ARBA" id="ARBA00018932"/>
    </source>
</evidence>
<feature type="binding site" evidence="18">
    <location>
        <begin position="61"/>
        <end position="64"/>
    </location>
    <ligand>
        <name>substrate</name>
    </ligand>
</feature>
<accession>A0A7M7T572</accession>
<dbReference type="NCBIfam" id="NF011049">
    <property type="entry name" value="PRK14479.1"/>
    <property type="match status" value="1"/>
</dbReference>
<protein>
    <recommendedName>
        <fullName evidence="5">Triokinase/FMN cyclase</fullName>
        <ecNumber evidence="3">2.7.1.28</ecNumber>
        <ecNumber evidence="2">2.7.1.29</ecNumber>
        <ecNumber evidence="4">4.6.1.15</ecNumber>
    </recommendedName>
    <alternativeName>
        <fullName evidence="11">Bifunctional ATP-dependent dihydroxyacetone kinase/FAD-AMP lyase (cyclizing)</fullName>
    </alternativeName>
</protein>
<dbReference type="AlphaFoldDB" id="A0A7M7T572"/>
<dbReference type="GO" id="GO:0005829">
    <property type="term" value="C:cytosol"/>
    <property type="evidence" value="ECO:0000318"/>
    <property type="project" value="GO_Central"/>
</dbReference>
<feature type="binding site" evidence="18">
    <location>
        <position position="119"/>
    </location>
    <ligand>
        <name>substrate</name>
    </ligand>
</feature>
<evidence type="ECO:0000313" key="21">
    <source>
        <dbReference type="EnsemblMetazoa" id="XP_030854701"/>
    </source>
</evidence>
<dbReference type="Gene3D" id="3.30.1180.20">
    <property type="entry name" value="Dihydroxyacetone kinase, domain 2"/>
    <property type="match status" value="1"/>
</dbReference>
<dbReference type="InterPro" id="IPR050861">
    <property type="entry name" value="Dihydroxyacetone_Kinase"/>
</dbReference>
<organism evidence="21 22">
    <name type="scientific">Strongylocentrotus purpuratus</name>
    <name type="common">Purple sea urchin</name>
    <dbReference type="NCBI Taxonomy" id="7668"/>
    <lineage>
        <taxon>Eukaryota</taxon>
        <taxon>Metazoa</taxon>
        <taxon>Echinodermata</taxon>
        <taxon>Eleutherozoa</taxon>
        <taxon>Echinozoa</taxon>
        <taxon>Echinoidea</taxon>
        <taxon>Euechinoidea</taxon>
        <taxon>Echinacea</taxon>
        <taxon>Camarodonta</taxon>
        <taxon>Echinidea</taxon>
        <taxon>Strongylocentrotidae</taxon>
        <taxon>Strongylocentrotus</taxon>
    </lineage>
</organism>
<dbReference type="GO" id="GO:0004371">
    <property type="term" value="F:glycerone kinase activity"/>
    <property type="evidence" value="ECO:0000318"/>
    <property type="project" value="GO_Central"/>
</dbReference>
<reference evidence="21" key="2">
    <citation type="submission" date="2021-01" db="UniProtKB">
        <authorList>
            <consortium name="EnsemblMetazoa"/>
        </authorList>
    </citation>
    <scope>IDENTIFICATION</scope>
</reference>
<evidence type="ECO:0000256" key="10">
    <source>
        <dbReference type="ARBA" id="ARBA00023285"/>
    </source>
</evidence>
<dbReference type="EC" id="4.6.1.15" evidence="4"/>
<feature type="domain" description="DhaL" evidence="19">
    <location>
        <begin position="385"/>
        <end position="583"/>
    </location>
</feature>
<name>A0A7M7T572_STRPU</name>
<dbReference type="SMART" id="SM01120">
    <property type="entry name" value="Dak2"/>
    <property type="match status" value="1"/>
</dbReference>
<keyword evidence="10" id="KW-0170">Cobalt</keyword>
<evidence type="ECO:0000256" key="1">
    <source>
        <dbReference type="ARBA" id="ARBA00008757"/>
    </source>
</evidence>
<proteinExistence type="inferred from homology"/>
<dbReference type="GO" id="GO:0050354">
    <property type="term" value="F:triokinase activity"/>
    <property type="evidence" value="ECO:0007669"/>
    <property type="project" value="UniProtKB-EC"/>
</dbReference>
<dbReference type="PANTHER" id="PTHR28629">
    <property type="entry name" value="TRIOKINASE/FMN CYCLASE"/>
    <property type="match status" value="1"/>
</dbReference>
<dbReference type="PROSITE" id="PS51480">
    <property type="entry name" value="DHAL"/>
    <property type="match status" value="1"/>
</dbReference>
<keyword evidence="22" id="KW-1185">Reference proteome</keyword>
<dbReference type="FunFam" id="3.30.1180.20:FF:000001">
    <property type="entry name" value="Dihydroxyacetone kinase 1"/>
    <property type="match status" value="1"/>
</dbReference>
<comment type="function">
    <text evidence="12">Catalyzes both the phosphorylation of dihydroxyacetone and of glyceraldehyde, and the splitting of ribonucleoside diphosphate-X compounds among which FAD is the best substrate. Represses IFIH1-mediated cellular antiviral response.</text>
</comment>
<dbReference type="PROSITE" id="PS51481">
    <property type="entry name" value="DHAK"/>
    <property type="match status" value="1"/>
</dbReference>
<sequence>MTTQPTKKLINDVDRCVDEAIEGLVAITPGITKLAGHRIVVRDDLDDVKKSGKVTLLSGGGSGHEPSHAGYVGLGMLSGAIAGSVFASPPTSSILAAIRAVGRDNPAGTLLIVKNYTGDCINFGIAMERARAEGILVEMVVVKDDCALAGQDLDDRRGLAGTVFIHKLAGCMAESGLSLHQIKQAVVLACSSMGTVGVCLYPCSVPGAGPSFSLGPQEIGLGLGIHGEAGIKQLQLSSATDVVATMLDQMRDSTNNCRLDLKSGDEVALMINNLGGTSNLEMAIVARSVLQYLSDAEVKVEMVYCGCFMTSLEMVGISLTILILDQSGQRASYLDQATSAPAWPSVSHRHGNISLGKELPVLEQASLGSTHVTRKGEKMSNESCKRIKTVLSSVCYRLMESEKLLNDLDTISGDGDCGSTLRRGAEAMKTWIESEELLSVSDVAGHMSIIAEEAMGGSSGAFYGLFLLAAQQALGDEPGFGDWVEALRQGMDRIMKYGKAEVGDRTMLDPLDAAYRILKEGHTNNSDSMKTLEDAVNAAEQSAEATSMMAARAGRARYVNPDQLGRPDPGAMAVAIWLRAAHNALRAL</sequence>
<dbReference type="OMA" id="CGLCLKT"/>
<dbReference type="SUPFAM" id="SSF101473">
    <property type="entry name" value="DhaL-like"/>
    <property type="match status" value="1"/>
</dbReference>
<evidence type="ECO:0000256" key="9">
    <source>
        <dbReference type="ARBA" id="ARBA00022840"/>
    </source>
</evidence>
<evidence type="ECO:0000313" key="22">
    <source>
        <dbReference type="Proteomes" id="UP000007110"/>
    </source>
</evidence>
<evidence type="ECO:0000256" key="16">
    <source>
        <dbReference type="ARBA" id="ARBA00048898"/>
    </source>
</evidence>
<evidence type="ECO:0000256" key="2">
    <source>
        <dbReference type="ARBA" id="ARBA00012107"/>
    </source>
</evidence>
<comment type="similarity">
    <text evidence="1">Belongs to the dihydroxyacetone kinase (DAK) family.</text>
</comment>
<comment type="subunit">
    <text evidence="13">Homodimer. Interacts with IFIH1 (via the CARD domains), the interaction is inhibited by viral infection.</text>
</comment>
<dbReference type="Pfam" id="PF02734">
    <property type="entry name" value="Dak2"/>
    <property type="match status" value="1"/>
</dbReference>
<dbReference type="GO" id="GO:0034012">
    <property type="term" value="F:FAD-AMP lyase (cyclizing) activity"/>
    <property type="evidence" value="ECO:0007669"/>
    <property type="project" value="UniProtKB-EC"/>
</dbReference>
<dbReference type="InterPro" id="IPR004007">
    <property type="entry name" value="DhaL_dom"/>
</dbReference>
<dbReference type="NCBIfam" id="TIGR02361">
    <property type="entry name" value="dak_ATP"/>
    <property type="match status" value="1"/>
</dbReference>
<evidence type="ECO:0000256" key="14">
    <source>
        <dbReference type="ARBA" id="ARBA00047974"/>
    </source>
</evidence>
<dbReference type="GeneID" id="575781"/>
<evidence type="ECO:0000256" key="4">
    <source>
        <dbReference type="ARBA" id="ARBA00012578"/>
    </source>
</evidence>
<comment type="catalytic activity">
    <reaction evidence="15">
        <text>FAD = riboflavin cyclic-4',5'-phosphate + AMP + H(+)</text>
        <dbReference type="Rhea" id="RHEA:13729"/>
        <dbReference type="ChEBI" id="CHEBI:15378"/>
        <dbReference type="ChEBI" id="CHEBI:57692"/>
        <dbReference type="ChEBI" id="CHEBI:76202"/>
        <dbReference type="ChEBI" id="CHEBI:456215"/>
        <dbReference type="EC" id="4.6.1.15"/>
    </reaction>
</comment>
<dbReference type="InterPro" id="IPR036117">
    <property type="entry name" value="DhaL_dom_sf"/>
</dbReference>
<dbReference type="GO" id="GO:0005524">
    <property type="term" value="F:ATP binding"/>
    <property type="evidence" value="ECO:0007669"/>
    <property type="project" value="UniProtKB-KW"/>
</dbReference>
<dbReference type="InterPro" id="IPR012734">
    <property type="entry name" value="DhaK_ATP"/>
</dbReference>
<evidence type="ECO:0000256" key="3">
    <source>
        <dbReference type="ARBA" id="ARBA00012110"/>
    </source>
</evidence>
<keyword evidence="7" id="KW-0547">Nucleotide-binding</keyword>
<comment type="catalytic activity">
    <reaction evidence="14">
        <text>D-glyceraldehyde + ATP = D-glyceraldehyde 3-phosphate + ADP + H(+)</text>
        <dbReference type="Rhea" id="RHEA:13941"/>
        <dbReference type="ChEBI" id="CHEBI:15378"/>
        <dbReference type="ChEBI" id="CHEBI:17378"/>
        <dbReference type="ChEBI" id="CHEBI:30616"/>
        <dbReference type="ChEBI" id="CHEBI:59776"/>
        <dbReference type="ChEBI" id="CHEBI:456216"/>
        <dbReference type="EC" id="2.7.1.28"/>
    </reaction>
</comment>
<evidence type="ECO:0000256" key="17">
    <source>
        <dbReference type="PIRSR" id="PIRSR612734-1"/>
    </source>
</evidence>
<keyword evidence="6" id="KW-0808">Transferase</keyword>
<feature type="active site" description="Tele-hemiaminal-histidine intermediate" evidence="17">
    <location>
        <position position="226"/>
    </location>
</feature>
<dbReference type="EC" id="2.7.1.29" evidence="2"/>
<dbReference type="Pfam" id="PF02733">
    <property type="entry name" value="Dak1"/>
    <property type="match status" value="1"/>
</dbReference>
<dbReference type="InterPro" id="IPR004006">
    <property type="entry name" value="DhaK_dom"/>
</dbReference>
<dbReference type="KEGG" id="spu:575781"/>
<dbReference type="GO" id="GO:0019563">
    <property type="term" value="P:glycerol catabolic process"/>
    <property type="evidence" value="ECO:0000318"/>
    <property type="project" value="GO_Central"/>
</dbReference>
<comment type="catalytic activity">
    <reaction evidence="16">
        <text>dihydroxyacetone + ATP = dihydroxyacetone phosphate + ADP + H(+)</text>
        <dbReference type="Rhea" id="RHEA:15773"/>
        <dbReference type="ChEBI" id="CHEBI:15378"/>
        <dbReference type="ChEBI" id="CHEBI:16016"/>
        <dbReference type="ChEBI" id="CHEBI:30616"/>
        <dbReference type="ChEBI" id="CHEBI:57642"/>
        <dbReference type="ChEBI" id="CHEBI:456216"/>
        <dbReference type="EC" id="2.7.1.29"/>
    </reaction>
</comment>
<feature type="domain" description="DhaK" evidence="20">
    <location>
        <begin position="12"/>
        <end position="343"/>
    </location>
</feature>
<dbReference type="SUPFAM" id="SSF82549">
    <property type="entry name" value="DAK1/DegV-like"/>
    <property type="match status" value="1"/>
</dbReference>
<feature type="binding site" evidence="18">
    <location>
        <position position="114"/>
    </location>
    <ligand>
        <name>substrate</name>
    </ligand>
</feature>
<evidence type="ECO:0000256" key="18">
    <source>
        <dbReference type="PIRSR" id="PIRSR612734-2"/>
    </source>
</evidence>